<dbReference type="Gene3D" id="3.90.1150.10">
    <property type="entry name" value="Aspartate Aminotransferase, domain 1"/>
    <property type="match status" value="1"/>
</dbReference>
<comment type="caution">
    <text evidence="7">The sequence shown here is derived from an EMBL/GenBank/DDBJ whole genome shotgun (WGS) entry which is preliminary data.</text>
</comment>
<dbReference type="InterPro" id="IPR015424">
    <property type="entry name" value="PyrdxlP-dep_Trfase"/>
</dbReference>
<proteinExistence type="inferred from homology"/>
<keyword evidence="4" id="KW-0808">Transferase</keyword>
<dbReference type="STRING" id="286115.A0A507CAC6"/>
<evidence type="ECO:0000313" key="9">
    <source>
        <dbReference type="Proteomes" id="UP000317494"/>
    </source>
</evidence>
<dbReference type="PANTHER" id="PTHR43807:SF20">
    <property type="entry name" value="FI04487P"/>
    <property type="match status" value="1"/>
</dbReference>
<dbReference type="GO" id="GO:0016212">
    <property type="term" value="F:kynurenine-oxoglutarate transaminase activity"/>
    <property type="evidence" value="ECO:0007669"/>
    <property type="project" value="TreeGrafter"/>
</dbReference>
<dbReference type="InterPro" id="IPR004839">
    <property type="entry name" value="Aminotransferase_I/II_large"/>
</dbReference>
<dbReference type="Gene3D" id="3.40.640.10">
    <property type="entry name" value="Type I PLP-dependent aspartate aminotransferase-like (Major domain)"/>
    <property type="match status" value="1"/>
</dbReference>
<dbReference type="FunFam" id="3.40.640.10:FF:000024">
    <property type="entry name" value="Kynurenine--oxoglutarate transaminase 3"/>
    <property type="match status" value="1"/>
</dbReference>
<dbReference type="SUPFAM" id="SSF53383">
    <property type="entry name" value="PLP-dependent transferases"/>
    <property type="match status" value="1"/>
</dbReference>
<feature type="domain" description="Aminotransferase class I/classII large" evidence="6">
    <location>
        <begin position="33"/>
        <end position="344"/>
    </location>
</feature>
<dbReference type="Proteomes" id="UP000317494">
    <property type="component" value="Unassembled WGS sequence"/>
</dbReference>
<keyword evidence="5" id="KW-0663">Pyridoxal phosphate</keyword>
<evidence type="ECO:0000256" key="5">
    <source>
        <dbReference type="ARBA" id="ARBA00022898"/>
    </source>
</evidence>
<gene>
    <name evidence="8" type="ORF">SeLEV6574_g01082</name>
    <name evidence="7" type="ORF">SeMB42_g06695</name>
</gene>
<dbReference type="AlphaFoldDB" id="A0A507CAC6"/>
<evidence type="ECO:0000256" key="3">
    <source>
        <dbReference type="ARBA" id="ARBA00022576"/>
    </source>
</evidence>
<comment type="cofactor">
    <cofactor evidence="1">
        <name>pyridoxal 5'-phosphate</name>
        <dbReference type="ChEBI" id="CHEBI:597326"/>
    </cofactor>
</comment>
<evidence type="ECO:0000313" key="8">
    <source>
        <dbReference type="EMBL" id="TPX50125.1"/>
    </source>
</evidence>
<accession>A0A507CAC6</accession>
<dbReference type="Proteomes" id="UP000320475">
    <property type="component" value="Unassembled WGS sequence"/>
</dbReference>
<comment type="similarity">
    <text evidence="2">Belongs to the class-I pyridoxal-phosphate-dependent aminotransferase family.</text>
</comment>
<evidence type="ECO:0000256" key="2">
    <source>
        <dbReference type="ARBA" id="ARBA00007441"/>
    </source>
</evidence>
<dbReference type="GO" id="GO:0005739">
    <property type="term" value="C:mitochondrion"/>
    <property type="evidence" value="ECO:0007669"/>
    <property type="project" value="TreeGrafter"/>
</dbReference>
<sequence>MATFAKYSRRLGSLDPGGTVFAEYTALAIKHNAVNLGQGFPTLPVPEFIRNAAHAAVSSLNPLHQYTSSYGHPRLAKSLAAYYEHKLRRKLDPTTNIVITCGATEAIYTTIQAFVDPGDQVILMQPYYDSYPASITMAGGEPVIVTLRPPLDRPALVSDDFKLDLKELEAAITPRTKAIMLNNPNNPIGKVFTRAELMAILDIVTRHDILVFADEVYESLVFPDSVSHMIKFASLPGAWERTVTFGSVGKTLGLTGWKIGWVLGPYELARAVWMVHQFVPYSIATPLQEATAQALDEAEMNGYFEENIKTYQELRDKLINILKDVGLRPVVPDGGYFILANTSSITDPIDLPPSTVAASPTLQLAVADQRGRDYRICKFLTTDAGVTAIPTSALFQVGSKEAKEIAGQFARFAFCKLPQSIDEAAKNLKNFLGSQHLRQ</sequence>
<dbReference type="PRINTS" id="PR00753">
    <property type="entry name" value="ACCSYNTHASE"/>
</dbReference>
<protein>
    <recommendedName>
        <fullName evidence="6">Aminotransferase class I/classII large domain-containing protein</fullName>
    </recommendedName>
</protein>
<organism evidence="7 9">
    <name type="scientific">Synchytrium endobioticum</name>
    <dbReference type="NCBI Taxonomy" id="286115"/>
    <lineage>
        <taxon>Eukaryota</taxon>
        <taxon>Fungi</taxon>
        <taxon>Fungi incertae sedis</taxon>
        <taxon>Chytridiomycota</taxon>
        <taxon>Chytridiomycota incertae sedis</taxon>
        <taxon>Chytridiomycetes</taxon>
        <taxon>Synchytriales</taxon>
        <taxon>Synchytriaceae</taxon>
        <taxon>Synchytrium</taxon>
    </lineage>
</organism>
<dbReference type="VEuPathDB" id="FungiDB:SeMB42_g06695"/>
<dbReference type="PANTHER" id="PTHR43807">
    <property type="entry name" value="FI04487P"/>
    <property type="match status" value="1"/>
</dbReference>
<dbReference type="EMBL" id="QEAM01000022">
    <property type="protein sequence ID" value="TPX50125.1"/>
    <property type="molecule type" value="Genomic_DNA"/>
</dbReference>
<evidence type="ECO:0000313" key="7">
    <source>
        <dbReference type="EMBL" id="TPX38520.1"/>
    </source>
</evidence>
<evidence type="ECO:0000256" key="4">
    <source>
        <dbReference type="ARBA" id="ARBA00022679"/>
    </source>
</evidence>
<dbReference type="InterPro" id="IPR015421">
    <property type="entry name" value="PyrdxlP-dep_Trfase_major"/>
</dbReference>
<keyword evidence="3" id="KW-0032">Aminotransferase</keyword>
<keyword evidence="9" id="KW-1185">Reference proteome</keyword>
<evidence type="ECO:0000313" key="10">
    <source>
        <dbReference type="Proteomes" id="UP000320475"/>
    </source>
</evidence>
<dbReference type="EMBL" id="QEAN01000395">
    <property type="protein sequence ID" value="TPX38520.1"/>
    <property type="molecule type" value="Genomic_DNA"/>
</dbReference>
<dbReference type="GO" id="GO:0030170">
    <property type="term" value="F:pyridoxal phosphate binding"/>
    <property type="evidence" value="ECO:0007669"/>
    <property type="project" value="InterPro"/>
</dbReference>
<dbReference type="Pfam" id="PF00155">
    <property type="entry name" value="Aminotran_1_2"/>
    <property type="match status" value="1"/>
</dbReference>
<evidence type="ECO:0000259" key="6">
    <source>
        <dbReference type="Pfam" id="PF00155"/>
    </source>
</evidence>
<dbReference type="OrthoDB" id="7042322at2759"/>
<dbReference type="InterPro" id="IPR051326">
    <property type="entry name" value="Kynurenine-oxoglutarate_AT"/>
</dbReference>
<reference evidence="9 10" key="1">
    <citation type="journal article" date="2019" name="Sci. Rep.">
        <title>Comparative genomics of chytrid fungi reveal insights into the obligate biotrophic and pathogenic lifestyle of Synchytrium endobioticum.</title>
        <authorList>
            <person name="van de Vossenberg B.T.L.H."/>
            <person name="Warris S."/>
            <person name="Nguyen H.D.T."/>
            <person name="van Gent-Pelzer M.P.E."/>
            <person name="Joly D.L."/>
            <person name="van de Geest H.C."/>
            <person name="Bonants P.J.M."/>
            <person name="Smith D.S."/>
            <person name="Levesque C.A."/>
            <person name="van der Lee T.A.J."/>
        </authorList>
    </citation>
    <scope>NUCLEOTIDE SEQUENCE [LARGE SCALE GENOMIC DNA]</scope>
    <source>
        <strain evidence="8 10">LEV6574</strain>
        <strain evidence="7 9">MB42</strain>
    </source>
</reference>
<dbReference type="CDD" id="cd00609">
    <property type="entry name" value="AAT_like"/>
    <property type="match status" value="1"/>
</dbReference>
<dbReference type="InterPro" id="IPR015422">
    <property type="entry name" value="PyrdxlP-dep_Trfase_small"/>
</dbReference>
<name>A0A507CAC6_9FUNG</name>
<evidence type="ECO:0000256" key="1">
    <source>
        <dbReference type="ARBA" id="ARBA00001933"/>
    </source>
</evidence>